<name>A0ABU6VW47_9FABA</name>
<accession>A0ABU6VW47</accession>
<evidence type="ECO:0000313" key="1">
    <source>
        <dbReference type="EMBL" id="MED6177192.1"/>
    </source>
</evidence>
<feature type="non-terminal residue" evidence="1">
    <location>
        <position position="106"/>
    </location>
</feature>
<organism evidence="1 2">
    <name type="scientific">Stylosanthes scabra</name>
    <dbReference type="NCBI Taxonomy" id="79078"/>
    <lineage>
        <taxon>Eukaryota</taxon>
        <taxon>Viridiplantae</taxon>
        <taxon>Streptophyta</taxon>
        <taxon>Embryophyta</taxon>
        <taxon>Tracheophyta</taxon>
        <taxon>Spermatophyta</taxon>
        <taxon>Magnoliopsida</taxon>
        <taxon>eudicotyledons</taxon>
        <taxon>Gunneridae</taxon>
        <taxon>Pentapetalae</taxon>
        <taxon>rosids</taxon>
        <taxon>fabids</taxon>
        <taxon>Fabales</taxon>
        <taxon>Fabaceae</taxon>
        <taxon>Papilionoideae</taxon>
        <taxon>50 kb inversion clade</taxon>
        <taxon>dalbergioids sensu lato</taxon>
        <taxon>Dalbergieae</taxon>
        <taxon>Pterocarpus clade</taxon>
        <taxon>Stylosanthes</taxon>
    </lineage>
</organism>
<comment type="caution">
    <text evidence="1">The sequence shown here is derived from an EMBL/GenBank/DDBJ whole genome shotgun (WGS) entry which is preliminary data.</text>
</comment>
<evidence type="ECO:0000313" key="2">
    <source>
        <dbReference type="Proteomes" id="UP001341840"/>
    </source>
</evidence>
<sequence length="106" mass="12322">MLQVCGSVIRLDLHRVPELLGEFFRQDVGCERPFELFDFAFLPLFRLVQDWLLPFGEFFRSFYGFRGQCSLSGLSFLELSQSCLQLLNSLVPLIDLLFRGRLRVAD</sequence>
<dbReference type="EMBL" id="JASCZI010153243">
    <property type="protein sequence ID" value="MED6177192.1"/>
    <property type="molecule type" value="Genomic_DNA"/>
</dbReference>
<reference evidence="1 2" key="1">
    <citation type="journal article" date="2023" name="Plants (Basel)">
        <title>Bridging the Gap: Combining Genomics and Transcriptomics Approaches to Understand Stylosanthes scabra, an Orphan Legume from the Brazilian Caatinga.</title>
        <authorList>
            <person name="Ferreira-Neto J.R.C."/>
            <person name="da Silva M.D."/>
            <person name="Binneck E."/>
            <person name="de Melo N.F."/>
            <person name="da Silva R.H."/>
            <person name="de Melo A.L.T.M."/>
            <person name="Pandolfi V."/>
            <person name="Bustamante F.O."/>
            <person name="Brasileiro-Vidal A.C."/>
            <person name="Benko-Iseppon A.M."/>
        </authorList>
    </citation>
    <scope>NUCLEOTIDE SEQUENCE [LARGE SCALE GENOMIC DNA]</scope>
    <source>
        <tissue evidence="1">Leaves</tissue>
    </source>
</reference>
<keyword evidence="2" id="KW-1185">Reference proteome</keyword>
<protein>
    <submittedName>
        <fullName evidence="1">Uncharacterized protein</fullName>
    </submittedName>
</protein>
<proteinExistence type="predicted"/>
<dbReference type="Proteomes" id="UP001341840">
    <property type="component" value="Unassembled WGS sequence"/>
</dbReference>
<gene>
    <name evidence="1" type="ORF">PIB30_095713</name>
</gene>